<dbReference type="AlphaFoldDB" id="A0A0E9PUT3"/>
<name>A0A0E9PUT3_ANGAN</name>
<accession>A0A0E9PUT3</accession>
<dbReference type="EMBL" id="GBXM01100338">
    <property type="protein sequence ID" value="JAH08239.1"/>
    <property type="molecule type" value="Transcribed_RNA"/>
</dbReference>
<protein>
    <submittedName>
        <fullName evidence="1">Uncharacterized protein</fullName>
    </submittedName>
</protein>
<sequence>MFCGLRYVKLSRAIFKKKTILCSPNIEFSSHCYNLLESRTPGNNTV</sequence>
<proteinExistence type="predicted"/>
<reference evidence="1" key="2">
    <citation type="journal article" date="2015" name="Fish Shellfish Immunol.">
        <title>Early steps in the European eel (Anguilla anguilla)-Vibrio vulnificus interaction in the gills: Role of the RtxA13 toxin.</title>
        <authorList>
            <person name="Callol A."/>
            <person name="Pajuelo D."/>
            <person name="Ebbesson L."/>
            <person name="Teles M."/>
            <person name="MacKenzie S."/>
            <person name="Amaro C."/>
        </authorList>
    </citation>
    <scope>NUCLEOTIDE SEQUENCE</scope>
</reference>
<reference evidence="1" key="1">
    <citation type="submission" date="2014-11" db="EMBL/GenBank/DDBJ databases">
        <authorList>
            <person name="Amaro Gonzalez C."/>
        </authorList>
    </citation>
    <scope>NUCLEOTIDE SEQUENCE</scope>
</reference>
<organism evidence="1">
    <name type="scientific">Anguilla anguilla</name>
    <name type="common">European freshwater eel</name>
    <name type="synonym">Muraena anguilla</name>
    <dbReference type="NCBI Taxonomy" id="7936"/>
    <lineage>
        <taxon>Eukaryota</taxon>
        <taxon>Metazoa</taxon>
        <taxon>Chordata</taxon>
        <taxon>Craniata</taxon>
        <taxon>Vertebrata</taxon>
        <taxon>Euteleostomi</taxon>
        <taxon>Actinopterygii</taxon>
        <taxon>Neopterygii</taxon>
        <taxon>Teleostei</taxon>
        <taxon>Anguilliformes</taxon>
        <taxon>Anguillidae</taxon>
        <taxon>Anguilla</taxon>
    </lineage>
</organism>
<evidence type="ECO:0000313" key="1">
    <source>
        <dbReference type="EMBL" id="JAH08239.1"/>
    </source>
</evidence>